<dbReference type="CDD" id="cd06170">
    <property type="entry name" value="LuxR_C_like"/>
    <property type="match status" value="1"/>
</dbReference>
<evidence type="ECO:0000256" key="4">
    <source>
        <dbReference type="SAM" id="MobiDB-lite"/>
    </source>
</evidence>
<evidence type="ECO:0000256" key="5">
    <source>
        <dbReference type="SAM" id="Phobius"/>
    </source>
</evidence>
<dbReference type="InterPro" id="IPR016032">
    <property type="entry name" value="Sig_transdc_resp-reg_C-effctor"/>
</dbReference>
<dbReference type="Proteomes" id="UP001343724">
    <property type="component" value="Unassembled WGS sequence"/>
</dbReference>
<keyword evidence="5" id="KW-1133">Transmembrane helix</keyword>
<dbReference type="InterPro" id="IPR000792">
    <property type="entry name" value="Tscrpt_reg_LuxR_C"/>
</dbReference>
<keyword evidence="3" id="KW-0804">Transcription</keyword>
<dbReference type="PANTHER" id="PTHR44688">
    <property type="entry name" value="DNA-BINDING TRANSCRIPTIONAL ACTIVATOR DEVR_DOSR"/>
    <property type="match status" value="1"/>
</dbReference>
<feature type="transmembrane region" description="Helical" evidence="5">
    <location>
        <begin position="241"/>
        <end position="263"/>
    </location>
</feature>
<protein>
    <submittedName>
        <fullName evidence="7">Helix-turn-helix transcriptional regulator</fullName>
    </submittedName>
</protein>
<feature type="transmembrane region" description="Helical" evidence="5">
    <location>
        <begin position="48"/>
        <end position="73"/>
    </location>
</feature>
<reference evidence="7 8" key="1">
    <citation type="submission" date="2024-01" db="EMBL/GenBank/DDBJ databases">
        <title>novel species in genus Adlercreutzia.</title>
        <authorList>
            <person name="Liu X."/>
        </authorList>
    </citation>
    <scope>NUCLEOTIDE SEQUENCE [LARGE SCALE GENOMIC DNA]</scope>
    <source>
        <strain evidence="7 8">R22</strain>
    </source>
</reference>
<feature type="transmembrane region" description="Helical" evidence="5">
    <location>
        <begin position="140"/>
        <end position="161"/>
    </location>
</feature>
<dbReference type="SMART" id="SM00421">
    <property type="entry name" value="HTH_LUXR"/>
    <property type="match status" value="1"/>
</dbReference>
<feature type="transmembrane region" description="Helical" evidence="5">
    <location>
        <begin position="333"/>
        <end position="353"/>
    </location>
</feature>
<feature type="transmembrane region" description="Helical" evidence="5">
    <location>
        <begin position="109"/>
        <end position="128"/>
    </location>
</feature>
<feature type="transmembrane region" description="Helical" evidence="5">
    <location>
        <begin position="167"/>
        <end position="184"/>
    </location>
</feature>
<evidence type="ECO:0000259" key="6">
    <source>
        <dbReference type="PROSITE" id="PS50043"/>
    </source>
</evidence>
<feature type="compositionally biased region" description="Low complexity" evidence="4">
    <location>
        <begin position="472"/>
        <end position="487"/>
    </location>
</feature>
<dbReference type="RefSeq" id="WP_326440157.1">
    <property type="nucleotide sequence ID" value="NZ_JAYMFH010000009.1"/>
</dbReference>
<gene>
    <name evidence="7" type="ORF">VJ920_07770</name>
</gene>
<feature type="transmembrane region" description="Helical" evidence="5">
    <location>
        <begin position="301"/>
        <end position="321"/>
    </location>
</feature>
<dbReference type="EMBL" id="JAYMFH010000009">
    <property type="protein sequence ID" value="MEC4295205.1"/>
    <property type="molecule type" value="Genomic_DNA"/>
</dbReference>
<dbReference type="PROSITE" id="PS50043">
    <property type="entry name" value="HTH_LUXR_2"/>
    <property type="match status" value="1"/>
</dbReference>
<evidence type="ECO:0000256" key="2">
    <source>
        <dbReference type="ARBA" id="ARBA00023125"/>
    </source>
</evidence>
<comment type="caution">
    <text evidence="7">The sequence shown here is derived from an EMBL/GenBank/DDBJ whole genome shotgun (WGS) entry which is preliminary data.</text>
</comment>
<keyword evidence="8" id="KW-1185">Reference proteome</keyword>
<name>A0ABU6IZX0_9ACTN</name>
<keyword evidence="5" id="KW-0812">Transmembrane</keyword>
<dbReference type="InterPro" id="IPR036388">
    <property type="entry name" value="WH-like_DNA-bd_sf"/>
</dbReference>
<feature type="transmembrane region" description="Helical" evidence="5">
    <location>
        <begin position="80"/>
        <end position="103"/>
    </location>
</feature>
<dbReference type="PRINTS" id="PR00038">
    <property type="entry name" value="HTHLUXR"/>
</dbReference>
<proteinExistence type="predicted"/>
<evidence type="ECO:0000256" key="1">
    <source>
        <dbReference type="ARBA" id="ARBA00023015"/>
    </source>
</evidence>
<feature type="region of interest" description="Disordered" evidence="4">
    <location>
        <begin position="472"/>
        <end position="493"/>
    </location>
</feature>
<dbReference type="SUPFAM" id="SSF46894">
    <property type="entry name" value="C-terminal effector domain of the bipartite response regulators"/>
    <property type="match status" value="1"/>
</dbReference>
<evidence type="ECO:0000313" key="8">
    <source>
        <dbReference type="Proteomes" id="UP001343724"/>
    </source>
</evidence>
<evidence type="ECO:0000256" key="3">
    <source>
        <dbReference type="ARBA" id="ARBA00023163"/>
    </source>
</evidence>
<feature type="transmembrane region" description="Helical" evidence="5">
    <location>
        <begin position="275"/>
        <end position="295"/>
    </location>
</feature>
<sequence>MNLRAVLELLRPNVASVGYGLFLAINAASVWGGVFPFLPLGFQTSAVMLWFFGAESLAFALTFLASAVGTYFFPAETRRFLVKAVAVPYMAGWCLLIGALYLHASAVPLAAAGGALLGVGSAGFYMLWQRLFASQDARCGIVNLVAGTAWAAVLYFALYLIPVAVTAYLIPCVFLPLFGLAVLLESRTINLDQPMFEDAPREHVRTYRHVVSTIWRPALALGTLGLCTGIMRSLAIGDPSVGTFVNALSMGATLVAAVALLAVWATKNLRINVSVGYRIFFPVVTTAFLLLPLLGHGYAEALAAGLYALWSVAIVLMMVQCAQVSRDGGINPVFIYGVFGGIMYALHDVGFLGGRFLETVRVAGLPPLALITIGAVYLLGIMYFVGQGGFRRALASGAAEEIELLALTRRVPRAIGAAGGPAAAAAAEVGAGATAGPGTAGGRGTTGGAGATSAAEGAAGLEAATGLEAAGPGAAGLEAAGPGTTGLEEATGPGAIPQLEHATEPESATACESAFEPGPAPTEGAYRDRLSKRMAAVREFYGLSARETEVAELIARGNTMAHIAELLFVSENTVRTHAKHIYVKLDIHKRQELIDLVEHFEPEGR</sequence>
<keyword evidence="2" id="KW-0238">DNA-binding</keyword>
<feature type="transmembrane region" description="Helical" evidence="5">
    <location>
        <begin position="365"/>
        <end position="385"/>
    </location>
</feature>
<feature type="domain" description="HTH luxR-type" evidence="6">
    <location>
        <begin position="536"/>
        <end position="601"/>
    </location>
</feature>
<accession>A0ABU6IZX0</accession>
<dbReference type="Gene3D" id="1.10.10.10">
    <property type="entry name" value="Winged helix-like DNA-binding domain superfamily/Winged helix DNA-binding domain"/>
    <property type="match status" value="1"/>
</dbReference>
<dbReference type="Pfam" id="PF00196">
    <property type="entry name" value="GerE"/>
    <property type="match status" value="1"/>
</dbReference>
<feature type="transmembrane region" description="Helical" evidence="5">
    <location>
        <begin position="214"/>
        <end position="235"/>
    </location>
</feature>
<keyword evidence="1" id="KW-0805">Transcription regulation</keyword>
<dbReference type="PANTHER" id="PTHR44688:SF16">
    <property type="entry name" value="DNA-BINDING TRANSCRIPTIONAL ACTIVATOR DEVR_DOSR"/>
    <property type="match status" value="1"/>
</dbReference>
<keyword evidence="5" id="KW-0472">Membrane</keyword>
<organism evidence="7 8">
    <name type="scientific">Adlercreutzia shanghongiae</name>
    <dbReference type="NCBI Taxonomy" id="3111773"/>
    <lineage>
        <taxon>Bacteria</taxon>
        <taxon>Bacillati</taxon>
        <taxon>Actinomycetota</taxon>
        <taxon>Coriobacteriia</taxon>
        <taxon>Eggerthellales</taxon>
        <taxon>Eggerthellaceae</taxon>
        <taxon>Adlercreutzia</taxon>
    </lineage>
</organism>
<feature type="transmembrane region" description="Helical" evidence="5">
    <location>
        <begin position="21"/>
        <end position="42"/>
    </location>
</feature>
<evidence type="ECO:0000313" key="7">
    <source>
        <dbReference type="EMBL" id="MEC4295205.1"/>
    </source>
</evidence>